<dbReference type="InterPro" id="IPR025959">
    <property type="entry name" value="Winged_HTH_dom"/>
</dbReference>
<feature type="domain" description="Tc1-like transposase DDE" evidence="1">
    <location>
        <begin position="172"/>
        <end position="313"/>
    </location>
</feature>
<proteinExistence type="predicted"/>
<dbReference type="RefSeq" id="WP_067385774.1">
    <property type="nucleotide sequence ID" value="NZ_CP015839.1"/>
</dbReference>
<keyword evidence="3" id="KW-0255">Endonuclease</keyword>
<dbReference type="Pfam" id="PF13592">
    <property type="entry name" value="HTH_33"/>
    <property type="match status" value="1"/>
</dbReference>
<dbReference type="InterPro" id="IPR009057">
    <property type="entry name" value="Homeodomain-like_sf"/>
</dbReference>
<dbReference type="PANTHER" id="PTHR46564">
    <property type="entry name" value="TRANSPOSASE"/>
    <property type="match status" value="1"/>
</dbReference>
<name>A0A1A9F3H8_9GAMM</name>
<dbReference type="GO" id="GO:0004519">
    <property type="term" value="F:endonuclease activity"/>
    <property type="evidence" value="ECO:0007669"/>
    <property type="project" value="UniProtKB-KW"/>
</dbReference>
<feature type="domain" description="Winged helix-turn helix" evidence="2">
    <location>
        <begin position="99"/>
        <end position="155"/>
    </location>
</feature>
<keyword evidence="4" id="KW-1185">Reference proteome</keyword>
<dbReference type="KEGG" id="mars:A8C75_18650"/>
<gene>
    <name evidence="3" type="ORF">A8C75_18650</name>
</gene>
<protein>
    <submittedName>
        <fullName evidence="3">DDE endonuclease</fullName>
    </submittedName>
</protein>
<dbReference type="PANTHER" id="PTHR46564:SF1">
    <property type="entry name" value="TRANSPOSASE"/>
    <property type="match status" value="1"/>
</dbReference>
<evidence type="ECO:0000259" key="1">
    <source>
        <dbReference type="Pfam" id="PF13358"/>
    </source>
</evidence>
<keyword evidence="3" id="KW-0378">Hydrolase</keyword>
<dbReference type="Proteomes" id="UP000078070">
    <property type="component" value="Chromosome"/>
</dbReference>
<keyword evidence="3" id="KW-0540">Nuclease</keyword>
<dbReference type="OrthoDB" id="129174at2"/>
<evidence type="ECO:0000313" key="3">
    <source>
        <dbReference type="EMBL" id="ANG64293.1"/>
    </source>
</evidence>
<accession>A0A1A9F3H8</accession>
<dbReference type="InterPro" id="IPR036397">
    <property type="entry name" value="RNaseH_sf"/>
</dbReference>
<sequence>MKKLDTRKVSSELQQHNRDLAIRLFQQGHKRAEIAEIIGVHYTVACSWIRAWKLGGEQAIKLGQRGRRPEEQRRLIGAQESILKKLICDKNPDQMKLPFALWNRKAIQAVVKQMWNVRIAIRTIGDYLKRWGFTPQKPAKRAYERNPKAVKDWLDSTYPGIKKRASVEGAEIYWGDEAGIRNDCQHSRGYAPKGETPVVEINAKRFSTNMISAVNNRGTVRFMMYGENMTAKVLLRFMKRLIKDAERKVFLVLDNLRVHHAKLVKAWLVRHADEIEVFYLPTYSPDLNPDEYLNADLKAGIRSAAPARNQADLAGKVLSHMRMLQKMPERVAKYFEHPAINYASWRYLPAGLIGGDGFTH</sequence>
<dbReference type="AlphaFoldDB" id="A0A1A9F3H8"/>
<dbReference type="EMBL" id="CP015839">
    <property type="protein sequence ID" value="ANG64293.1"/>
    <property type="molecule type" value="Genomic_DNA"/>
</dbReference>
<dbReference type="Gene3D" id="3.30.420.10">
    <property type="entry name" value="Ribonuclease H-like superfamily/Ribonuclease H"/>
    <property type="match status" value="1"/>
</dbReference>
<evidence type="ECO:0000313" key="4">
    <source>
        <dbReference type="Proteomes" id="UP000078070"/>
    </source>
</evidence>
<dbReference type="InterPro" id="IPR047655">
    <property type="entry name" value="Transpos_IS630-like"/>
</dbReference>
<evidence type="ECO:0000259" key="2">
    <source>
        <dbReference type="Pfam" id="PF13592"/>
    </source>
</evidence>
<reference evidence="4" key="1">
    <citation type="submission" date="2016-05" db="EMBL/GenBank/DDBJ databases">
        <authorList>
            <person name="Baek K."/>
            <person name="Yang S.-J."/>
        </authorList>
    </citation>
    <scope>NUCLEOTIDE SEQUENCE [LARGE SCALE GENOMIC DNA]</scope>
    <source>
        <strain evidence="4">ST58-10</strain>
    </source>
</reference>
<reference evidence="3 4" key="2">
    <citation type="journal article" date="2018" name="Int. J. Syst. Evol. Microbiol.">
        <title>Marinobacterium aestuarii sp. nov., a benzene-degrading marine bacterium isolated from estuary sediment.</title>
        <authorList>
            <person name="Bae S.S."/>
            <person name="Jung J."/>
            <person name="Chung D."/>
            <person name="Baek K."/>
        </authorList>
    </citation>
    <scope>NUCLEOTIDE SEQUENCE [LARGE SCALE GENOMIC DNA]</scope>
    <source>
        <strain evidence="3 4">ST58-10</strain>
    </source>
</reference>
<dbReference type="Pfam" id="PF13358">
    <property type="entry name" value="DDE_3"/>
    <property type="match status" value="1"/>
</dbReference>
<dbReference type="GO" id="GO:0003676">
    <property type="term" value="F:nucleic acid binding"/>
    <property type="evidence" value="ECO:0007669"/>
    <property type="project" value="InterPro"/>
</dbReference>
<dbReference type="InterPro" id="IPR038717">
    <property type="entry name" value="Tc1-like_DDE_dom"/>
</dbReference>
<dbReference type="NCBIfam" id="NF033545">
    <property type="entry name" value="transpos_IS630"/>
    <property type="match status" value="1"/>
</dbReference>
<dbReference type="Pfam" id="PF13384">
    <property type="entry name" value="HTH_23"/>
    <property type="match status" value="1"/>
</dbReference>
<dbReference type="SUPFAM" id="SSF46689">
    <property type="entry name" value="Homeodomain-like"/>
    <property type="match status" value="1"/>
</dbReference>
<organism evidence="3 4">
    <name type="scientific">Marinobacterium aestuarii</name>
    <dbReference type="NCBI Taxonomy" id="1821621"/>
    <lineage>
        <taxon>Bacteria</taxon>
        <taxon>Pseudomonadati</taxon>
        <taxon>Pseudomonadota</taxon>
        <taxon>Gammaproteobacteria</taxon>
        <taxon>Oceanospirillales</taxon>
        <taxon>Oceanospirillaceae</taxon>
        <taxon>Marinobacterium</taxon>
    </lineage>
</organism>